<sequence length="430" mass="48620">MDPLATDATYAVMWHEGWGNVKGETFDDFSRACARFDALEGGRYAAILVDGRFRELRYYGTRGHVAKEFSKFWSEKYQALGALHLEAAFHFSLARGPREIDIVGSRFSGGFLHESLCWRILEARIRVRLAGRPEVVQELEERLGAAPSSRFLLRGCIFYEDQLVLHHRSAEVDVLRSPVQEPSLLSPSQPTGWWTFTPARLLEAPGAKDSRWVLLLHKRYWLSPLLCIEQSDGRVCTEGDAAIKLKSLEALEGREFLEAVEDCKHLKARNPVLVSEVRRRGSGRWEEVSRGFVLPQKWSMEAPVLPAAEEEGAAALKAQPSITRLQRQMERALQSAGNLDAWWAEVERLESVAEDTERRSAEEQERRQNKLWRPPPPAEPFSPEHGLAEALAERWTAAQTEEAVSPRRRADVDRRVASRLAFTQGSGALA</sequence>
<protein>
    <submittedName>
        <fullName evidence="2">Uncharacterized protein</fullName>
    </submittedName>
</protein>
<evidence type="ECO:0000313" key="3">
    <source>
        <dbReference type="Proteomes" id="UP000604046"/>
    </source>
</evidence>
<feature type="region of interest" description="Disordered" evidence="1">
    <location>
        <begin position="353"/>
        <end position="389"/>
    </location>
</feature>
<feature type="compositionally biased region" description="Basic and acidic residues" evidence="1">
    <location>
        <begin position="353"/>
        <end position="368"/>
    </location>
</feature>
<dbReference type="Pfam" id="PF08907">
    <property type="entry name" value="DUF1853"/>
    <property type="match status" value="1"/>
</dbReference>
<dbReference type="AlphaFoldDB" id="A0A812N1D4"/>
<evidence type="ECO:0000256" key="1">
    <source>
        <dbReference type="SAM" id="MobiDB-lite"/>
    </source>
</evidence>
<keyword evidence="3" id="KW-1185">Reference proteome</keyword>
<gene>
    <name evidence="2" type="ORF">SNAT2548_LOCUS14266</name>
</gene>
<dbReference type="EMBL" id="CAJNDS010001635">
    <property type="protein sequence ID" value="CAE7268891.1"/>
    <property type="molecule type" value="Genomic_DNA"/>
</dbReference>
<accession>A0A812N1D4</accession>
<proteinExistence type="predicted"/>
<comment type="caution">
    <text evidence="2">The sequence shown here is derived from an EMBL/GenBank/DDBJ whole genome shotgun (WGS) entry which is preliminary data.</text>
</comment>
<name>A0A812N1D4_9DINO</name>
<dbReference type="OrthoDB" id="414774at2759"/>
<reference evidence="2" key="1">
    <citation type="submission" date="2021-02" db="EMBL/GenBank/DDBJ databases">
        <authorList>
            <person name="Dougan E. K."/>
            <person name="Rhodes N."/>
            <person name="Thang M."/>
            <person name="Chan C."/>
        </authorList>
    </citation>
    <scope>NUCLEOTIDE SEQUENCE</scope>
</reference>
<dbReference type="InterPro" id="IPR015003">
    <property type="entry name" value="DUF1853"/>
</dbReference>
<organism evidence="2 3">
    <name type="scientific">Symbiodinium natans</name>
    <dbReference type="NCBI Taxonomy" id="878477"/>
    <lineage>
        <taxon>Eukaryota</taxon>
        <taxon>Sar</taxon>
        <taxon>Alveolata</taxon>
        <taxon>Dinophyceae</taxon>
        <taxon>Suessiales</taxon>
        <taxon>Symbiodiniaceae</taxon>
        <taxon>Symbiodinium</taxon>
    </lineage>
</organism>
<dbReference type="Proteomes" id="UP000604046">
    <property type="component" value="Unassembled WGS sequence"/>
</dbReference>
<evidence type="ECO:0000313" key="2">
    <source>
        <dbReference type="EMBL" id="CAE7268891.1"/>
    </source>
</evidence>